<reference evidence="2 3" key="1">
    <citation type="journal article" date="2019" name="Int. J. Syst. Evol. Microbiol.">
        <title>The Global Catalogue of Microorganisms (GCM) 10K type strain sequencing project: providing services to taxonomists for standard genome sequencing and annotation.</title>
        <authorList>
            <consortium name="The Broad Institute Genomics Platform"/>
            <consortium name="The Broad Institute Genome Sequencing Center for Infectious Disease"/>
            <person name="Wu L."/>
            <person name="Ma J."/>
        </authorList>
    </citation>
    <scope>NUCLEOTIDE SEQUENCE [LARGE SCALE GENOMIC DNA]</scope>
    <source>
        <strain evidence="2 3">JCM 3146</strain>
    </source>
</reference>
<comment type="caution">
    <text evidence="2">The sequence shown here is derived from an EMBL/GenBank/DDBJ whole genome shotgun (WGS) entry which is preliminary data.</text>
</comment>
<dbReference type="Proteomes" id="UP001501822">
    <property type="component" value="Unassembled WGS sequence"/>
</dbReference>
<proteinExistence type="predicted"/>
<dbReference type="Gene3D" id="3.30.200.20">
    <property type="entry name" value="Phosphorylase Kinase, domain 1"/>
    <property type="match status" value="1"/>
</dbReference>
<evidence type="ECO:0000313" key="3">
    <source>
        <dbReference type="Proteomes" id="UP001501822"/>
    </source>
</evidence>
<evidence type="ECO:0000313" key="2">
    <source>
        <dbReference type="EMBL" id="GAA0336733.1"/>
    </source>
</evidence>
<protein>
    <submittedName>
        <fullName evidence="2">Phosphotransferase family protein</fullName>
    </submittedName>
</protein>
<evidence type="ECO:0000259" key="1">
    <source>
        <dbReference type="Pfam" id="PF01636"/>
    </source>
</evidence>
<gene>
    <name evidence="2" type="ORF">GCM10010151_28000</name>
</gene>
<dbReference type="PANTHER" id="PTHR21310:SF40">
    <property type="entry name" value="AMINOGLYCOSIDE PHOSPHOTRANSFERASE DOMAIN-CONTAINING PROTEIN-RELATED"/>
    <property type="match status" value="1"/>
</dbReference>
<dbReference type="InterPro" id="IPR041726">
    <property type="entry name" value="ACAD10_11_N"/>
</dbReference>
<dbReference type="InterPro" id="IPR002575">
    <property type="entry name" value="Aminoglycoside_PTrfase"/>
</dbReference>
<keyword evidence="3" id="KW-1185">Reference proteome</keyword>
<feature type="domain" description="Aminoglycoside phosphotransferase" evidence="1">
    <location>
        <begin position="41"/>
        <end position="264"/>
    </location>
</feature>
<organism evidence="2 3">
    <name type="scientific">Actinoallomurus spadix</name>
    <dbReference type="NCBI Taxonomy" id="79912"/>
    <lineage>
        <taxon>Bacteria</taxon>
        <taxon>Bacillati</taxon>
        <taxon>Actinomycetota</taxon>
        <taxon>Actinomycetes</taxon>
        <taxon>Streptosporangiales</taxon>
        <taxon>Thermomonosporaceae</taxon>
        <taxon>Actinoallomurus</taxon>
    </lineage>
</organism>
<dbReference type="SUPFAM" id="SSF56112">
    <property type="entry name" value="Protein kinase-like (PK-like)"/>
    <property type="match status" value="1"/>
</dbReference>
<sequence>MPVPDQRDPTVTRAVLTRWLAERLPGGDVTLSELEMPATTGFSAETLLFDTACGGRTQRLVAKVAPVRYQVFPDPLPYADQYRLLRLLDERTTIPVPPMRWYEADPALLGAPFYVIDRVDGRAPGDDPPYHQAGWVAETTPERRRRIWTAGLEIMAEVHRLDPAPFAFLDRPRYGRTGLDQRLGYYTHYMSWAYHRPQPTCAEALRWLRDHRPPEPGPPVLLWGDSRIGNILYGDDGEPRAVLDWEIATLGAPEEDLAWFMFLDRHHSEGIAVPRLPGFPSYADTVAYYEELSGRRMRHLAYYEVLSAFKFAVIMARIGQAFIDFGLVPPDSDFPVDNTASRLLAALLGLPAPRPVTGPPSGGPR</sequence>
<dbReference type="EMBL" id="BAAABM010000017">
    <property type="protein sequence ID" value="GAA0336733.1"/>
    <property type="molecule type" value="Genomic_DNA"/>
</dbReference>
<dbReference type="CDD" id="cd05154">
    <property type="entry name" value="ACAD10_11_N-like"/>
    <property type="match status" value="1"/>
</dbReference>
<dbReference type="Pfam" id="PF01636">
    <property type="entry name" value="APH"/>
    <property type="match status" value="1"/>
</dbReference>
<dbReference type="Gene3D" id="3.90.1200.10">
    <property type="match status" value="1"/>
</dbReference>
<dbReference type="InterPro" id="IPR011009">
    <property type="entry name" value="Kinase-like_dom_sf"/>
</dbReference>
<dbReference type="RefSeq" id="WP_252807089.1">
    <property type="nucleotide sequence ID" value="NZ_BAAABM010000017.1"/>
</dbReference>
<dbReference type="InterPro" id="IPR051678">
    <property type="entry name" value="AGP_Transferase"/>
</dbReference>
<accession>A0ABN0WHG4</accession>
<name>A0ABN0WHG4_9ACTN</name>
<dbReference type="PANTHER" id="PTHR21310">
    <property type="entry name" value="AMINOGLYCOSIDE PHOSPHOTRANSFERASE-RELATED-RELATED"/>
    <property type="match status" value="1"/>
</dbReference>